<accession>I7MMD3</accession>
<dbReference type="SUPFAM" id="SSF56112">
    <property type="entry name" value="Protein kinase-like (PK-like)"/>
    <property type="match status" value="1"/>
</dbReference>
<dbReference type="RefSeq" id="XP_001024880.1">
    <property type="nucleotide sequence ID" value="XM_001024880.1"/>
</dbReference>
<reference evidence="10" key="1">
    <citation type="journal article" date="2006" name="PLoS Biol.">
        <title>Macronuclear genome sequence of the ciliate Tetrahymena thermophila, a model eukaryote.</title>
        <authorList>
            <person name="Eisen J.A."/>
            <person name="Coyne R.S."/>
            <person name="Wu M."/>
            <person name="Wu D."/>
            <person name="Thiagarajan M."/>
            <person name="Wortman J.R."/>
            <person name="Badger J.H."/>
            <person name="Ren Q."/>
            <person name="Amedeo P."/>
            <person name="Jones K.M."/>
            <person name="Tallon L.J."/>
            <person name="Delcher A.L."/>
            <person name="Salzberg S.L."/>
            <person name="Silva J.C."/>
            <person name="Haas B.J."/>
            <person name="Majoros W.H."/>
            <person name="Farzad M."/>
            <person name="Carlton J.M."/>
            <person name="Smith R.K. Jr."/>
            <person name="Garg J."/>
            <person name="Pearlman R.E."/>
            <person name="Karrer K.M."/>
            <person name="Sun L."/>
            <person name="Manning G."/>
            <person name="Elde N.C."/>
            <person name="Turkewitz A.P."/>
            <person name="Asai D.J."/>
            <person name="Wilkes D.E."/>
            <person name="Wang Y."/>
            <person name="Cai H."/>
            <person name="Collins K."/>
            <person name="Stewart B.A."/>
            <person name="Lee S.R."/>
            <person name="Wilamowska K."/>
            <person name="Weinberg Z."/>
            <person name="Ruzzo W.L."/>
            <person name="Wloga D."/>
            <person name="Gaertig J."/>
            <person name="Frankel J."/>
            <person name="Tsao C.-C."/>
            <person name="Gorovsky M.A."/>
            <person name="Keeling P.J."/>
            <person name="Waller R.F."/>
            <person name="Patron N.J."/>
            <person name="Cherry J.M."/>
            <person name="Stover N.A."/>
            <person name="Krieger C.J."/>
            <person name="del Toro C."/>
            <person name="Ryder H.F."/>
            <person name="Williamson S.C."/>
            <person name="Barbeau R.A."/>
            <person name="Hamilton E.P."/>
            <person name="Orias E."/>
        </authorList>
    </citation>
    <scope>NUCLEOTIDE SEQUENCE [LARGE SCALE GENOMIC DNA]</scope>
    <source>
        <strain evidence="10">SB210</strain>
    </source>
</reference>
<sequence>MAQNRFESLNIDLILQNLVIEDKQILQQEDEFNYESPTINPARRNKYEFHNQESDYKISSKYQGNQNLKLNESYSSIEDQSNQMQYDEVNKENKCVQDSCTPPRKSNAKEFGYDEDNSDQKSQDNDNHLKRTPQNNFQVFSPYNEVNGNKFKITLEKFKLSATSSNKKLQEDLQLSKSNKKQHVLLTSNRKNICNQDIESPNQNSCYSNKNNNFSHTPKILNFLNSSATPQKNLITRTVNGKNQNLNSICAQGAKQNLFMSSQPCNFYQYSDQKINSNNQFSYSKKLFQDDTEDEEEVQQDSQKQVKQNLFSKFTISDFSDSKVKNSSNQIQLEKIDEFNSPQATSNNLLGSFNTMNNLFASPIVNSSKKKIPDLFATEQESHSLRNKVDSNNNQQVNKANNLFNTNNTIPKKGFNLSKDDQSTVKKNLFDDNTIENQFANLEQINAFFSSQQANSNSQPKLQQNIFEFKNGQLSSPSNINQDNNNDINKINNQTADLSKLNLPQVNEFSFETEEEDGNASNKNVYFQNQFMQNVKNLSQEGYDSDNFIRKNTQPKDFWDNDSQMEDSQQNIQNSFATDECFDQNNLQLIKGKSVNIISYENDLFNQNDQNSWNLGLNRRNSEVGLDSNSDHRNKIQIDIGENEFTRAMPGVKPHQRLRIGSLVQNKKRSQTVLFQIPENSSKKPKQVQPHQSNYFEVEDDFDVQTPIRSKMIEQQDFSMLYKKASSRFFSNALAEKDYIITNRINQNKENRFSRDFKILQVIKQTPSSQVYKCQSNVNGLIYAIKAIQIPQEYSEQERIFKEVQSLVQFSSYGFGILKFYNVWMEDSKLYLVTEHCLHNLRQIRNANSKPSEQLIRQIIRDICETLNFLHQNDCAHLGIKPENILVSKKMKFKLADLGLSKIQLSENNISQQESHFPYIAPELVGGCPTNKQNIRSIKADIFSLGAVLYELMTDQDLPKYGAEWENLRSGRFHKLMNSVKYSASLKNLIKSMLLRNPQLRPSCQDILNQIPPDNALELELKYMVEENNILQKKLEDLQKKSEQTNFQQNCILKKKGSF</sequence>
<dbReference type="Pfam" id="PF00069">
    <property type="entry name" value="Pkinase"/>
    <property type="match status" value="1"/>
</dbReference>
<evidence type="ECO:0000256" key="6">
    <source>
        <dbReference type="SAM" id="Coils"/>
    </source>
</evidence>
<dbReference type="Gene3D" id="3.30.200.20">
    <property type="entry name" value="Phosphorylase Kinase, domain 1"/>
    <property type="match status" value="1"/>
</dbReference>
<evidence type="ECO:0000313" key="9">
    <source>
        <dbReference type="EMBL" id="EAS04635.1"/>
    </source>
</evidence>
<dbReference type="PROSITE" id="PS50011">
    <property type="entry name" value="PROTEIN_KINASE_DOM"/>
    <property type="match status" value="1"/>
</dbReference>
<keyword evidence="5" id="KW-0067">ATP-binding</keyword>
<evidence type="ECO:0000313" key="10">
    <source>
        <dbReference type="Proteomes" id="UP000009168"/>
    </source>
</evidence>
<keyword evidence="1" id="KW-0723">Serine/threonine-protein kinase</keyword>
<dbReference type="GeneID" id="7828329"/>
<keyword evidence="6" id="KW-0175">Coiled coil</keyword>
<keyword evidence="3" id="KW-0547">Nucleotide-binding</keyword>
<evidence type="ECO:0000259" key="8">
    <source>
        <dbReference type="PROSITE" id="PS50011"/>
    </source>
</evidence>
<dbReference type="OMA" id="EYHIDAC"/>
<dbReference type="STRING" id="312017.I7MMD3"/>
<feature type="compositionally biased region" description="Polar residues" evidence="7">
    <location>
        <begin position="132"/>
        <end position="142"/>
    </location>
</feature>
<name>I7MMD3_TETTS</name>
<keyword evidence="4 9" id="KW-0418">Kinase</keyword>
<dbReference type="AlphaFoldDB" id="I7MMD3"/>
<evidence type="ECO:0000256" key="1">
    <source>
        <dbReference type="ARBA" id="ARBA00022527"/>
    </source>
</evidence>
<organism evidence="9 10">
    <name type="scientific">Tetrahymena thermophila (strain SB210)</name>
    <dbReference type="NCBI Taxonomy" id="312017"/>
    <lineage>
        <taxon>Eukaryota</taxon>
        <taxon>Sar</taxon>
        <taxon>Alveolata</taxon>
        <taxon>Ciliophora</taxon>
        <taxon>Intramacronucleata</taxon>
        <taxon>Oligohymenophorea</taxon>
        <taxon>Hymenostomatida</taxon>
        <taxon>Tetrahymenina</taxon>
        <taxon>Tetrahymenidae</taxon>
        <taxon>Tetrahymena</taxon>
    </lineage>
</organism>
<keyword evidence="10" id="KW-1185">Reference proteome</keyword>
<dbReference type="InterPro" id="IPR000719">
    <property type="entry name" value="Prot_kinase_dom"/>
</dbReference>
<dbReference type="KEGG" id="tet:TTHERM_00241540"/>
<evidence type="ECO:0000256" key="3">
    <source>
        <dbReference type="ARBA" id="ARBA00022741"/>
    </source>
</evidence>
<feature type="coiled-coil region" evidence="6">
    <location>
        <begin position="1021"/>
        <end position="1048"/>
    </location>
</feature>
<feature type="compositionally biased region" description="Basic and acidic residues" evidence="7">
    <location>
        <begin position="107"/>
        <end position="129"/>
    </location>
</feature>
<dbReference type="PANTHER" id="PTHR24345">
    <property type="entry name" value="SERINE/THREONINE-PROTEIN KINASE PLK"/>
    <property type="match status" value="1"/>
</dbReference>
<feature type="region of interest" description="Disordered" evidence="7">
    <location>
        <begin position="88"/>
        <end position="142"/>
    </location>
</feature>
<dbReference type="HOGENOM" id="CLU_289600_0_0_1"/>
<dbReference type="GO" id="GO:0005524">
    <property type="term" value="F:ATP binding"/>
    <property type="evidence" value="ECO:0007669"/>
    <property type="project" value="UniProtKB-KW"/>
</dbReference>
<dbReference type="Proteomes" id="UP000009168">
    <property type="component" value="Unassembled WGS sequence"/>
</dbReference>
<keyword evidence="2" id="KW-0808">Transferase</keyword>
<dbReference type="Gene3D" id="1.10.510.10">
    <property type="entry name" value="Transferase(Phosphotransferase) domain 1"/>
    <property type="match status" value="1"/>
</dbReference>
<feature type="domain" description="Protein kinase" evidence="8">
    <location>
        <begin position="757"/>
        <end position="1017"/>
    </location>
</feature>
<dbReference type="GO" id="GO:0005634">
    <property type="term" value="C:nucleus"/>
    <property type="evidence" value="ECO:0007669"/>
    <property type="project" value="TreeGrafter"/>
</dbReference>
<evidence type="ECO:0000256" key="4">
    <source>
        <dbReference type="ARBA" id="ARBA00022777"/>
    </source>
</evidence>
<dbReference type="InParanoid" id="I7MMD3"/>
<dbReference type="GO" id="GO:0004674">
    <property type="term" value="F:protein serine/threonine kinase activity"/>
    <property type="evidence" value="ECO:0007669"/>
    <property type="project" value="UniProtKB-KW"/>
</dbReference>
<dbReference type="PANTHER" id="PTHR24345:SF0">
    <property type="entry name" value="CELL CYCLE SERINE_THREONINE-PROTEIN KINASE CDC5_MSD2"/>
    <property type="match status" value="1"/>
</dbReference>
<evidence type="ECO:0000256" key="5">
    <source>
        <dbReference type="ARBA" id="ARBA00022840"/>
    </source>
</evidence>
<protein>
    <submittedName>
        <fullName evidence="9">Serine/Threonine kinase domain protein</fullName>
    </submittedName>
</protein>
<dbReference type="InterPro" id="IPR011009">
    <property type="entry name" value="Kinase-like_dom_sf"/>
</dbReference>
<evidence type="ECO:0000256" key="7">
    <source>
        <dbReference type="SAM" id="MobiDB-lite"/>
    </source>
</evidence>
<evidence type="ECO:0000256" key="2">
    <source>
        <dbReference type="ARBA" id="ARBA00022679"/>
    </source>
</evidence>
<dbReference type="EMBL" id="GG662443">
    <property type="protein sequence ID" value="EAS04635.1"/>
    <property type="molecule type" value="Genomic_DNA"/>
</dbReference>
<gene>
    <name evidence="9" type="ORF">TTHERM_00241540</name>
</gene>
<dbReference type="OrthoDB" id="5337378at2759"/>
<proteinExistence type="predicted"/>
<dbReference type="eggNOG" id="KOG0601">
    <property type="taxonomic scope" value="Eukaryota"/>
</dbReference>